<comment type="caution">
    <text evidence="5">The sequence shown here is derived from an EMBL/GenBank/DDBJ whole genome shotgun (WGS) entry which is preliminary data.</text>
</comment>
<reference evidence="5" key="1">
    <citation type="submission" date="2020-12" db="EMBL/GenBank/DDBJ databases">
        <title>Bacterial taxonomy.</title>
        <authorList>
            <person name="Pan X."/>
        </authorList>
    </citation>
    <scope>NUCLEOTIDE SEQUENCE</scope>
    <source>
        <strain evidence="5">B2012</strain>
    </source>
</reference>
<protein>
    <recommendedName>
        <fullName evidence="2">Indoleacetamide hydrolase</fullName>
    </recommendedName>
</protein>
<gene>
    <name evidence="5" type="ORF">JCR33_16435</name>
</gene>
<evidence type="ECO:0000259" key="4">
    <source>
        <dbReference type="Pfam" id="PF01425"/>
    </source>
</evidence>
<dbReference type="InterPro" id="IPR000120">
    <property type="entry name" value="Amidase"/>
</dbReference>
<dbReference type="PANTHER" id="PTHR11895">
    <property type="entry name" value="TRANSAMIDASE"/>
    <property type="match status" value="1"/>
</dbReference>
<evidence type="ECO:0000313" key="5">
    <source>
        <dbReference type="EMBL" id="MBJ3777297.1"/>
    </source>
</evidence>
<keyword evidence="6" id="KW-1185">Reference proteome</keyword>
<comment type="function">
    <text evidence="1">Hydrolyzes indole-3-acetamide (IAM) into indole-3-acetic acid (IAA).</text>
</comment>
<sequence>MSHSDVVAKTVAACEAAEPRLHAFTRIMGDTAMEEARHLDALAAAGVDLGPLHGVPVVVKDIIDVAGVPTLAGSATRAGATRAKSDAFVVKKLRAAGAVVVAKVNTVEYAFGGWGTNANTGHPRNPWKPDESHTTGGSSSGTGAAVGGGIVPAGLGTDTGGSVRIPAAMCGCVGLKTSIGLVSRAGVVPLSDTFDSIGPLTDTVRRAAEMLDVMQGEDRDDPSTVGIARKDPFAELDRGGAGLRVGRLSDTMLEDASPEVRADFEKSVALLEAAGVTVVPIELPHPMLEYQRRATVIIATDAYAFHADMAESNEAPLNDTTRTRILQGKSFTARDRVLAQRRQVTDINDFLAAIDHLDAVVLPTAPITAMPHTKVNEDDYSVSLYTRMGNYLALCGLSVPIGLTAEGVPTALQILTRRFDDPLALRIGEAFESVRGPFPTPPSL</sequence>
<evidence type="ECO:0000256" key="2">
    <source>
        <dbReference type="ARBA" id="ARBA00021874"/>
    </source>
</evidence>
<feature type="region of interest" description="Disordered" evidence="3">
    <location>
        <begin position="118"/>
        <end position="144"/>
    </location>
</feature>
<evidence type="ECO:0000256" key="3">
    <source>
        <dbReference type="SAM" id="MobiDB-lite"/>
    </source>
</evidence>
<organism evidence="5 6">
    <name type="scientific">Acuticoccus mangrovi</name>
    <dbReference type="NCBI Taxonomy" id="2796142"/>
    <lineage>
        <taxon>Bacteria</taxon>
        <taxon>Pseudomonadati</taxon>
        <taxon>Pseudomonadota</taxon>
        <taxon>Alphaproteobacteria</taxon>
        <taxon>Hyphomicrobiales</taxon>
        <taxon>Amorphaceae</taxon>
        <taxon>Acuticoccus</taxon>
    </lineage>
</organism>
<dbReference type="Gene3D" id="3.90.1300.10">
    <property type="entry name" value="Amidase signature (AS) domain"/>
    <property type="match status" value="1"/>
</dbReference>
<dbReference type="Proteomes" id="UP000609531">
    <property type="component" value="Unassembled WGS sequence"/>
</dbReference>
<evidence type="ECO:0000256" key="1">
    <source>
        <dbReference type="ARBA" id="ARBA00003871"/>
    </source>
</evidence>
<dbReference type="SUPFAM" id="SSF75304">
    <property type="entry name" value="Amidase signature (AS) enzymes"/>
    <property type="match status" value="1"/>
</dbReference>
<dbReference type="InterPro" id="IPR020556">
    <property type="entry name" value="Amidase_CS"/>
</dbReference>
<dbReference type="InterPro" id="IPR023631">
    <property type="entry name" value="Amidase_dom"/>
</dbReference>
<dbReference type="PROSITE" id="PS00571">
    <property type="entry name" value="AMIDASES"/>
    <property type="match status" value="1"/>
</dbReference>
<dbReference type="PANTHER" id="PTHR11895:SF176">
    <property type="entry name" value="AMIDASE AMID-RELATED"/>
    <property type="match status" value="1"/>
</dbReference>
<dbReference type="Pfam" id="PF01425">
    <property type="entry name" value="Amidase"/>
    <property type="match status" value="1"/>
</dbReference>
<evidence type="ECO:0000313" key="6">
    <source>
        <dbReference type="Proteomes" id="UP000609531"/>
    </source>
</evidence>
<feature type="domain" description="Amidase" evidence="4">
    <location>
        <begin position="5"/>
        <end position="423"/>
    </location>
</feature>
<dbReference type="EMBL" id="JAEKJA010000014">
    <property type="protein sequence ID" value="MBJ3777297.1"/>
    <property type="molecule type" value="Genomic_DNA"/>
</dbReference>
<accession>A0A934MEB2</accession>
<dbReference type="AlphaFoldDB" id="A0A934MEB2"/>
<dbReference type="InterPro" id="IPR036928">
    <property type="entry name" value="AS_sf"/>
</dbReference>
<dbReference type="RefSeq" id="WP_198883202.1">
    <property type="nucleotide sequence ID" value="NZ_JAEKJA010000014.1"/>
</dbReference>
<dbReference type="GO" id="GO:0003824">
    <property type="term" value="F:catalytic activity"/>
    <property type="evidence" value="ECO:0007669"/>
    <property type="project" value="InterPro"/>
</dbReference>
<name>A0A934MEB2_9HYPH</name>
<proteinExistence type="predicted"/>